<dbReference type="AlphaFoldDB" id="A0A392NFZ8"/>
<comment type="caution">
    <text evidence="3">The sequence shown here is derived from an EMBL/GenBank/DDBJ whole genome shotgun (WGS) entry which is preliminary data.</text>
</comment>
<dbReference type="EMBL" id="LXQA010037683">
    <property type="protein sequence ID" value="MCH98471.1"/>
    <property type="molecule type" value="Genomic_DNA"/>
</dbReference>
<dbReference type="PANTHER" id="PTHR46033:SF8">
    <property type="entry name" value="PROTEIN MAINTENANCE OF MERISTEMS-LIKE"/>
    <property type="match status" value="1"/>
</dbReference>
<feature type="region of interest" description="Disordered" evidence="1">
    <location>
        <begin position="1"/>
        <end position="80"/>
    </location>
</feature>
<evidence type="ECO:0000259" key="2">
    <source>
        <dbReference type="Pfam" id="PF10536"/>
    </source>
</evidence>
<dbReference type="Proteomes" id="UP000265520">
    <property type="component" value="Unassembled WGS sequence"/>
</dbReference>
<name>A0A392NFZ8_9FABA</name>
<evidence type="ECO:0000256" key="1">
    <source>
        <dbReference type="SAM" id="MobiDB-lite"/>
    </source>
</evidence>
<dbReference type="Pfam" id="PF10536">
    <property type="entry name" value="PMD"/>
    <property type="match status" value="1"/>
</dbReference>
<reference evidence="3 4" key="1">
    <citation type="journal article" date="2018" name="Front. Plant Sci.">
        <title>Red Clover (Trifolium pratense) and Zigzag Clover (T. medium) - A Picture of Genomic Similarities and Differences.</title>
        <authorList>
            <person name="Dluhosova J."/>
            <person name="Istvanek J."/>
            <person name="Nedelnik J."/>
            <person name="Repkova J."/>
        </authorList>
    </citation>
    <scope>NUCLEOTIDE SEQUENCE [LARGE SCALE GENOMIC DNA]</scope>
    <source>
        <strain evidence="4">cv. 10/8</strain>
        <tissue evidence="3">Leaf</tissue>
    </source>
</reference>
<sequence length="275" mass="30677">MEETVGRVRQGRVTRGHSSARREAGAAAVGRRKRGRNRQPTPPPMVQESHDNEAGSSAASGSQRGSRGAQVQEAGPEVAEEGQHVVVEAVQQQEGYGGGPTDMSLLHAYHKHRAIPIWDALNPEDAVVKHTMRSVPNGRKVINLPKFPRHVEWFWDAIHATGLEPLTRTNYGIIDHGLMTAFADRWHPETHTFHLPIGEVGITLDDVQCLLHLPITGPFLNHEKMQKYVAVDLVHRNLGIDETAVWKMFEKTGAHIKYKDLKNVYEKSKEAIEKA</sequence>
<keyword evidence="4" id="KW-1185">Reference proteome</keyword>
<organism evidence="3 4">
    <name type="scientific">Trifolium medium</name>
    <dbReference type="NCBI Taxonomy" id="97028"/>
    <lineage>
        <taxon>Eukaryota</taxon>
        <taxon>Viridiplantae</taxon>
        <taxon>Streptophyta</taxon>
        <taxon>Embryophyta</taxon>
        <taxon>Tracheophyta</taxon>
        <taxon>Spermatophyta</taxon>
        <taxon>Magnoliopsida</taxon>
        <taxon>eudicotyledons</taxon>
        <taxon>Gunneridae</taxon>
        <taxon>Pentapetalae</taxon>
        <taxon>rosids</taxon>
        <taxon>fabids</taxon>
        <taxon>Fabales</taxon>
        <taxon>Fabaceae</taxon>
        <taxon>Papilionoideae</taxon>
        <taxon>50 kb inversion clade</taxon>
        <taxon>NPAAA clade</taxon>
        <taxon>Hologalegina</taxon>
        <taxon>IRL clade</taxon>
        <taxon>Trifolieae</taxon>
        <taxon>Trifolium</taxon>
    </lineage>
</organism>
<evidence type="ECO:0000313" key="4">
    <source>
        <dbReference type="Proteomes" id="UP000265520"/>
    </source>
</evidence>
<dbReference type="InterPro" id="IPR019557">
    <property type="entry name" value="AminoTfrase-like_pln_mobile"/>
</dbReference>
<feature type="compositionally biased region" description="Low complexity" evidence="1">
    <location>
        <begin position="54"/>
        <end position="70"/>
    </location>
</feature>
<dbReference type="GO" id="GO:0010073">
    <property type="term" value="P:meristem maintenance"/>
    <property type="evidence" value="ECO:0007669"/>
    <property type="project" value="InterPro"/>
</dbReference>
<feature type="domain" description="Aminotransferase-like plant mobile" evidence="2">
    <location>
        <begin position="171"/>
        <end position="221"/>
    </location>
</feature>
<gene>
    <name evidence="3" type="ORF">A2U01_0019473</name>
</gene>
<accession>A0A392NFZ8</accession>
<protein>
    <submittedName>
        <fullName evidence="3">Putative IMP dehydrogenase/GMP reductase</fullName>
    </submittedName>
</protein>
<dbReference type="PANTHER" id="PTHR46033">
    <property type="entry name" value="PROTEIN MAIN-LIKE 2"/>
    <property type="match status" value="1"/>
</dbReference>
<dbReference type="InterPro" id="IPR044824">
    <property type="entry name" value="MAIN-like"/>
</dbReference>
<proteinExistence type="predicted"/>
<feature type="compositionally biased region" description="Basic residues" evidence="1">
    <location>
        <begin position="9"/>
        <end position="19"/>
    </location>
</feature>
<evidence type="ECO:0000313" key="3">
    <source>
        <dbReference type="EMBL" id="MCH98471.1"/>
    </source>
</evidence>
<feature type="non-terminal residue" evidence="3">
    <location>
        <position position="275"/>
    </location>
</feature>